<reference evidence="2 3" key="1">
    <citation type="journal article" date="2018" name="Sci. Rep.">
        <title>Comparative genomics provides insights into the lifestyle and reveals functional heterogeneity of dark septate endophytic fungi.</title>
        <authorList>
            <person name="Knapp D.G."/>
            <person name="Nemeth J.B."/>
            <person name="Barry K."/>
            <person name="Hainaut M."/>
            <person name="Henrissat B."/>
            <person name="Johnson J."/>
            <person name="Kuo A."/>
            <person name="Lim J.H.P."/>
            <person name="Lipzen A."/>
            <person name="Nolan M."/>
            <person name="Ohm R.A."/>
            <person name="Tamas L."/>
            <person name="Grigoriev I.V."/>
            <person name="Spatafora J.W."/>
            <person name="Nagy L.G."/>
            <person name="Kovacs G.M."/>
        </authorList>
    </citation>
    <scope>NUCLEOTIDE SEQUENCE [LARGE SCALE GENOMIC DNA]</scope>
    <source>
        <strain evidence="2 3">DSE2036</strain>
    </source>
</reference>
<sequence>MSIHAITLSTITLVLSINTLPFWLTRKLPALSYFQYDQILEFSMCSELDDGFGWDASWYDQCRSSSRALATGIVWVGLMLVAAHWWALFCLRIWNMDLKGWSSMRKDDMEKQSIRSPEFMDKP</sequence>
<keyword evidence="1" id="KW-1133">Transmembrane helix</keyword>
<organism evidence="2 3">
    <name type="scientific">Periconia macrospinosa</name>
    <dbReference type="NCBI Taxonomy" id="97972"/>
    <lineage>
        <taxon>Eukaryota</taxon>
        <taxon>Fungi</taxon>
        <taxon>Dikarya</taxon>
        <taxon>Ascomycota</taxon>
        <taxon>Pezizomycotina</taxon>
        <taxon>Dothideomycetes</taxon>
        <taxon>Pleosporomycetidae</taxon>
        <taxon>Pleosporales</taxon>
        <taxon>Massarineae</taxon>
        <taxon>Periconiaceae</taxon>
        <taxon>Periconia</taxon>
    </lineage>
</organism>
<dbReference type="Proteomes" id="UP000244855">
    <property type="component" value="Unassembled WGS sequence"/>
</dbReference>
<keyword evidence="1" id="KW-0812">Transmembrane</keyword>
<accession>A0A2V1E6X7</accession>
<feature type="transmembrane region" description="Helical" evidence="1">
    <location>
        <begin position="73"/>
        <end position="94"/>
    </location>
</feature>
<dbReference type="AlphaFoldDB" id="A0A2V1E6X7"/>
<evidence type="ECO:0000256" key="1">
    <source>
        <dbReference type="SAM" id="Phobius"/>
    </source>
</evidence>
<gene>
    <name evidence="2" type="ORF">DM02DRAFT_15300</name>
</gene>
<evidence type="ECO:0000313" key="2">
    <source>
        <dbReference type="EMBL" id="PVI06348.1"/>
    </source>
</evidence>
<proteinExistence type="predicted"/>
<keyword evidence="1" id="KW-0472">Membrane</keyword>
<protein>
    <submittedName>
        <fullName evidence="2">Uncharacterized protein</fullName>
    </submittedName>
</protein>
<keyword evidence="3" id="KW-1185">Reference proteome</keyword>
<dbReference type="OrthoDB" id="3765137at2759"/>
<evidence type="ECO:0000313" key="3">
    <source>
        <dbReference type="Proteomes" id="UP000244855"/>
    </source>
</evidence>
<dbReference type="EMBL" id="KZ805309">
    <property type="protein sequence ID" value="PVI06348.1"/>
    <property type="molecule type" value="Genomic_DNA"/>
</dbReference>
<name>A0A2V1E6X7_9PLEO</name>